<gene>
    <name evidence="1" type="ORF">ACJIZ3_002889</name>
</gene>
<name>A0ABD3U977_9LAMI</name>
<dbReference type="AlphaFoldDB" id="A0ABD3U977"/>
<evidence type="ECO:0000313" key="1">
    <source>
        <dbReference type="EMBL" id="KAL3845486.1"/>
    </source>
</evidence>
<keyword evidence="2" id="KW-1185">Reference proteome</keyword>
<proteinExistence type="predicted"/>
<dbReference type="EMBL" id="JBJXBP010000002">
    <property type="protein sequence ID" value="KAL3845486.1"/>
    <property type="molecule type" value="Genomic_DNA"/>
</dbReference>
<organism evidence="1 2">
    <name type="scientific">Penstemon smallii</name>
    <dbReference type="NCBI Taxonomy" id="265156"/>
    <lineage>
        <taxon>Eukaryota</taxon>
        <taxon>Viridiplantae</taxon>
        <taxon>Streptophyta</taxon>
        <taxon>Embryophyta</taxon>
        <taxon>Tracheophyta</taxon>
        <taxon>Spermatophyta</taxon>
        <taxon>Magnoliopsida</taxon>
        <taxon>eudicotyledons</taxon>
        <taxon>Gunneridae</taxon>
        <taxon>Pentapetalae</taxon>
        <taxon>asterids</taxon>
        <taxon>lamiids</taxon>
        <taxon>Lamiales</taxon>
        <taxon>Plantaginaceae</taxon>
        <taxon>Cheloneae</taxon>
        <taxon>Penstemon</taxon>
    </lineage>
</organism>
<reference evidence="1 2" key="1">
    <citation type="submission" date="2024-12" db="EMBL/GenBank/DDBJ databases">
        <title>The unique morphological basis and parallel evolutionary history of personate flowers in Penstemon.</title>
        <authorList>
            <person name="Depatie T.H."/>
            <person name="Wessinger C.A."/>
        </authorList>
    </citation>
    <scope>NUCLEOTIDE SEQUENCE [LARGE SCALE GENOMIC DNA]</scope>
    <source>
        <strain evidence="1">WTNN_2</strain>
        <tissue evidence="1">Leaf</tissue>
    </source>
</reference>
<evidence type="ECO:0000313" key="2">
    <source>
        <dbReference type="Proteomes" id="UP001634393"/>
    </source>
</evidence>
<accession>A0ABD3U977</accession>
<sequence>MFPQLTTYSFLTWRGGLIKVLKLIFSSAFLRTTTHSLLTWSSLGNFSHSYSIVRFFGRPRTPCSCGRAWSMFSHSFSVTCILGRPLTPFSTGGALSMFSHSFSITHFLGRPRSAPSYIRCTGTPLFLSSSA</sequence>
<evidence type="ECO:0008006" key="3">
    <source>
        <dbReference type="Google" id="ProtNLM"/>
    </source>
</evidence>
<comment type="caution">
    <text evidence="1">The sequence shown here is derived from an EMBL/GenBank/DDBJ whole genome shotgun (WGS) entry which is preliminary data.</text>
</comment>
<dbReference type="Proteomes" id="UP001634393">
    <property type="component" value="Unassembled WGS sequence"/>
</dbReference>
<protein>
    <recommendedName>
        <fullName evidence="3">Secreted protein</fullName>
    </recommendedName>
</protein>